<reference evidence="1 2" key="1">
    <citation type="journal article" date="2015" name="Genome Announc.">
        <title>Genomes of Geoalkalibacter ferrihydriticus Z-0531T and Geoalkalibacter subterraneus Red1T, Two Haloalkaliphilic Metal-Reducing Deltaproteobacteria.</title>
        <authorList>
            <person name="Badalamenti J.P."/>
            <person name="Krajmalnik-Brown R."/>
            <person name="Torres C.I."/>
            <person name="Bond D.R."/>
        </authorList>
    </citation>
    <scope>NUCLEOTIDE SEQUENCE [LARGE SCALE GENOMIC DNA]</scope>
    <source>
        <strain evidence="1 2">Red1</strain>
    </source>
</reference>
<organism evidence="1 2">
    <name type="scientific">Geoalkalibacter subterraneus</name>
    <dbReference type="NCBI Taxonomy" id="483547"/>
    <lineage>
        <taxon>Bacteria</taxon>
        <taxon>Pseudomonadati</taxon>
        <taxon>Thermodesulfobacteriota</taxon>
        <taxon>Desulfuromonadia</taxon>
        <taxon>Desulfuromonadales</taxon>
        <taxon>Geoalkalibacteraceae</taxon>
        <taxon>Geoalkalibacter</taxon>
    </lineage>
</organism>
<evidence type="ECO:0000313" key="2">
    <source>
        <dbReference type="Proteomes" id="UP000035036"/>
    </source>
</evidence>
<dbReference type="EMBL" id="CP010311">
    <property type="protein sequence ID" value="AJF07110.1"/>
    <property type="molecule type" value="Genomic_DNA"/>
</dbReference>
<dbReference type="AlphaFoldDB" id="A0A0B5FSI6"/>
<dbReference type="HOGENOM" id="CLU_2303241_0_0_7"/>
<dbReference type="KEGG" id="gsb:GSUB_11805"/>
<proteinExistence type="predicted"/>
<keyword evidence="2" id="KW-1185">Reference proteome</keyword>
<accession>A0A0B5FSI6</accession>
<dbReference type="Proteomes" id="UP000035036">
    <property type="component" value="Chromosome"/>
</dbReference>
<gene>
    <name evidence="1" type="ORF">GSUB_11805</name>
</gene>
<name>A0A0B5FSI6_9BACT</name>
<dbReference type="RefSeq" id="WP_040200951.1">
    <property type="nucleotide sequence ID" value="NZ_CP010311.1"/>
</dbReference>
<sequence>MTISERYRKLYQDILAFSQGFQGEGSAETERVPQLFEKALGELAPFDEAVGEIPRIRLEEKLTPILLKSHFVLDRARLLLDEGGEPDRAAEVWELEQQIYRLLNDL</sequence>
<evidence type="ECO:0000313" key="1">
    <source>
        <dbReference type="EMBL" id="AJF07110.1"/>
    </source>
</evidence>
<dbReference type="OrthoDB" id="5387633at2"/>
<protein>
    <submittedName>
        <fullName evidence="1">Uncharacterized protein</fullName>
    </submittedName>
</protein>
<dbReference type="STRING" id="483547.GSUB_11805"/>